<evidence type="ECO:0000313" key="4">
    <source>
        <dbReference type="Proteomes" id="UP001174839"/>
    </source>
</evidence>
<name>A0ABT7WI34_9FLAO</name>
<dbReference type="Pfam" id="PF19838">
    <property type="entry name" value="LptD_2"/>
    <property type="match status" value="1"/>
</dbReference>
<dbReference type="EMBL" id="JAUDUY010000011">
    <property type="protein sequence ID" value="MDM9632577.1"/>
    <property type="molecule type" value="Genomic_DNA"/>
</dbReference>
<evidence type="ECO:0000313" key="3">
    <source>
        <dbReference type="EMBL" id="MDM9632577.1"/>
    </source>
</evidence>
<evidence type="ECO:0000259" key="2">
    <source>
        <dbReference type="Pfam" id="PF19838"/>
    </source>
</evidence>
<dbReference type="InterPro" id="IPR050218">
    <property type="entry name" value="LptD"/>
</dbReference>
<feature type="domain" description="LPS-assembly protein LptD central" evidence="2">
    <location>
        <begin position="225"/>
        <end position="693"/>
    </location>
</feature>
<comment type="caution">
    <text evidence="3">The sequence shown here is derived from an EMBL/GenBank/DDBJ whole genome shotgun (WGS) entry which is preliminary data.</text>
</comment>
<proteinExistence type="predicted"/>
<keyword evidence="4" id="KW-1185">Reference proteome</keyword>
<dbReference type="Proteomes" id="UP001174839">
    <property type="component" value="Unassembled WGS sequence"/>
</dbReference>
<feature type="compositionally biased region" description="Acidic residues" evidence="1">
    <location>
        <begin position="736"/>
        <end position="746"/>
    </location>
</feature>
<reference evidence="3" key="1">
    <citation type="submission" date="2023-06" db="EMBL/GenBank/DDBJ databases">
        <title>Robiginitalea aurantiacus sp. nov. and Algoriphagus sediminis sp. nov., isolated from coastal sediment.</title>
        <authorList>
            <person name="Zhou Z.Y."/>
            <person name="An J."/>
            <person name="Jia Y.W."/>
            <person name="Du Z.J."/>
        </authorList>
    </citation>
    <scope>NUCLEOTIDE SEQUENCE</scope>
    <source>
        <strain evidence="3">M39</strain>
    </source>
</reference>
<sequence length="901" mass="101543">MQSKIHLGLFLGLVLMAIGGLSAQEDLVKPLPIKAVGDTLKAPDLTYLLRNIDSVGTDTVQTSESALLDKVRYTAKDYVRISQKDKKIYLYDEAEIYYQDTELKAGVIVLDYINNEVYAGRIKDSLGNYTQLPYFKQGSNEVIPDSIRFNFDTEKAIIWNSRSEQQAGLGQLGSEAMKVYAERTKKENDSVYYLSEGKLTTSKDTIDPDYYIRVRKAKFVPNKKVIAGFSNLYIVDVPTPIALPFAYFPLSSGRTAGILMPTFGMDPDRGFFMQNGGYYLPVNDYVDLTVTGDLYSNGSYGIRAQSVYAKRYRYRGNFNFRYENLVTSQKGFDDYSRSAIYNIQISHTQDAKANPNSRLSASVNLGSSQYYRNSLIQQNLPNTQVNNLSSSISYSRTFPTYPSVNFSLTATHNQNTNTDVVDLTLPTLQASMDRIFPLAKRDGIKKGAIQNINLQYNLNGRYGIRTTTDKFLTGEMFENGRLGAEHQIPIATNFKIAKYLSVSAGGTYRDVWTWETYPQRYDPETETVVRDTISGFDRFNQYSLSAGLGTTVYGTFDFGEDKKIQALRHIMRPNVTYGYAPSFDQYYDEVVNESTGSVSSFTRFQNTPYGTPSQGRSNAFSFGLANTLEAKVRDKDSTALEPKKVFLLNSFNLNASYNLEADSLRLSPINLTGGTTFMDNKINVNFGASMDPYAIDNTGRRINTLNIDAGGGLVRITSARANIGYTLSSRDFQKDPEEEEEEEEFDPYSGNNYVASSGGRTDELFGAADNFNRSAFEGRDPASVENPIFGTKIPWNLSLQYAVTYNNSARQGSITNNSLMFRGNVELTPKWRVGLSSGYDFVNKGFTLTQFQFERDLNSFHLKFDWTPFGDFERWYFFIGIKANLLKDLKWENRSQPSNIR</sequence>
<accession>A0ABT7WI34</accession>
<organism evidence="3 4">
    <name type="scientific">Robiginitalea aurantiaca</name>
    <dbReference type="NCBI Taxonomy" id="3056915"/>
    <lineage>
        <taxon>Bacteria</taxon>
        <taxon>Pseudomonadati</taxon>
        <taxon>Bacteroidota</taxon>
        <taxon>Flavobacteriia</taxon>
        <taxon>Flavobacteriales</taxon>
        <taxon>Flavobacteriaceae</taxon>
        <taxon>Robiginitalea</taxon>
    </lineage>
</organism>
<evidence type="ECO:0000256" key="1">
    <source>
        <dbReference type="SAM" id="MobiDB-lite"/>
    </source>
</evidence>
<dbReference type="PANTHER" id="PTHR30189">
    <property type="entry name" value="LPS-ASSEMBLY PROTEIN"/>
    <property type="match status" value="1"/>
</dbReference>
<dbReference type="RefSeq" id="WP_289725941.1">
    <property type="nucleotide sequence ID" value="NZ_JAUDUY010000011.1"/>
</dbReference>
<dbReference type="InterPro" id="IPR045659">
    <property type="entry name" value="LptD_2"/>
</dbReference>
<gene>
    <name evidence="3" type="ORF">QU605_13955</name>
</gene>
<protein>
    <submittedName>
        <fullName evidence="3">LPS assembly protein LptD</fullName>
    </submittedName>
</protein>
<feature type="region of interest" description="Disordered" evidence="1">
    <location>
        <begin position="728"/>
        <end position="753"/>
    </location>
</feature>
<dbReference type="PANTHER" id="PTHR30189:SF1">
    <property type="entry name" value="LPS-ASSEMBLY PROTEIN LPTD"/>
    <property type="match status" value="1"/>
</dbReference>